<protein>
    <submittedName>
        <fullName evidence="1">Uncharacterized protein</fullName>
    </submittedName>
</protein>
<proteinExistence type="predicted"/>
<dbReference type="Gene3D" id="3.30.1920.20">
    <property type="match status" value="1"/>
</dbReference>
<evidence type="ECO:0000313" key="2">
    <source>
        <dbReference type="Proteomes" id="UP000799779"/>
    </source>
</evidence>
<dbReference type="SUPFAM" id="SSF55486">
    <property type="entry name" value="Metalloproteases ('zincins'), catalytic domain"/>
    <property type="match status" value="1"/>
</dbReference>
<dbReference type="InterPro" id="IPR024079">
    <property type="entry name" value="MetalloPept_cat_dom_sf"/>
</dbReference>
<dbReference type="EMBL" id="ML977637">
    <property type="protein sequence ID" value="KAF1995541.1"/>
    <property type="molecule type" value="Genomic_DNA"/>
</dbReference>
<dbReference type="OrthoDB" id="2322698at2759"/>
<dbReference type="NCBIfam" id="NF047446">
    <property type="entry name" value="barrel_OmpL47"/>
    <property type="match status" value="1"/>
</dbReference>
<dbReference type="InterPro" id="IPR058094">
    <property type="entry name" value="Ig-like_OmpL47-like"/>
</dbReference>
<dbReference type="Gene3D" id="3.40.390.10">
    <property type="entry name" value="Collagenase (Catalytic Domain)"/>
    <property type="match status" value="1"/>
</dbReference>
<gene>
    <name evidence="1" type="ORF">P154DRAFT_526247</name>
</gene>
<evidence type="ECO:0000313" key="1">
    <source>
        <dbReference type="EMBL" id="KAF1995541.1"/>
    </source>
</evidence>
<sequence>MPTRSVAVTFDNNTDETFNLLNGDLDGGEWTVSPPQVINPRTTITFSSESDGFLTGTEGTAHYVSAAKKLNVILYWNNPLSGGNDYRGTLSDHDHYQLVSTLQGGGNNSSMHWVLTETSTSGDGIPDKWKRDGVSIVVDAEGTTEFINLPAMGARVDTPDIFVQVDRMAGDSTHDHNFSDAAIRIVVEAFKNSPWKNAAGEIKGINLHVDAGRDSIMDFQTGAKWGDLSRSRIIPEDANFGTGGVNDYSWQEFNTVKTEAGGFLTTGREQIFHYCIFAHQLSNIGNSGIARAFRAQGAAGSDFIVSLGASSTDLNVASTFMHELGHNLGLRHGGNEETNRKPNYLSIMSYMFQFPRLVRGTLTDIVDYSRQKLPDLDENSLNEQQGLGADAADQGTWRWSTVANMGSGGFVFQANPPGNPEIDWDDSGPPITSTLTHANINNDSDTEHPAGKLSVLTGHNDWEHLFFKGGAVGGYFGADRFFETPGGGGASGHENTSAEEEMNPTMLGKFRPIDRSPPTTTASMDPPPNAAGWNNSDVLVTLNATDDESGVSYISYSLDGAEEAHVLRSPATVVVSGDGSHTLNYWATDLSGNRESPRSLDLLIDSTPPEAIISYSPSNHTIVVQGVDSLSGSSTSPVAPTLVTPAIWRVAGADTSEVRVYKVHDYAGNWLELSMQIRCQRNEYELNVTKLQYSQPIQERTRLVKNTISFRRVMPGKCCNKSRSGDDKEQQRCTSAPKNKCILAVLQRISVEYNGKPAMSTTLQSDWDILHDDSNITMISGPKPNECVVSGDDCGCGCKEDNGKDKDKDSTREDCLRVCGLWRMKIKTSRGGIDVDATDLQDARSTWKELHSIAAK</sequence>
<dbReference type="Pfam" id="PF10462">
    <property type="entry name" value="Peptidase_M66"/>
    <property type="match status" value="1"/>
</dbReference>
<keyword evidence="2" id="KW-1185">Reference proteome</keyword>
<reference evidence="1" key="1">
    <citation type="journal article" date="2020" name="Stud. Mycol.">
        <title>101 Dothideomycetes genomes: a test case for predicting lifestyles and emergence of pathogens.</title>
        <authorList>
            <person name="Haridas S."/>
            <person name="Albert R."/>
            <person name="Binder M."/>
            <person name="Bloem J."/>
            <person name="Labutti K."/>
            <person name="Salamov A."/>
            <person name="Andreopoulos B."/>
            <person name="Baker S."/>
            <person name="Barry K."/>
            <person name="Bills G."/>
            <person name="Bluhm B."/>
            <person name="Cannon C."/>
            <person name="Castanera R."/>
            <person name="Culley D."/>
            <person name="Daum C."/>
            <person name="Ezra D."/>
            <person name="Gonzalez J."/>
            <person name="Henrissat B."/>
            <person name="Kuo A."/>
            <person name="Liang C."/>
            <person name="Lipzen A."/>
            <person name="Lutzoni F."/>
            <person name="Magnuson J."/>
            <person name="Mondo S."/>
            <person name="Nolan M."/>
            <person name="Ohm R."/>
            <person name="Pangilinan J."/>
            <person name="Park H.-J."/>
            <person name="Ramirez L."/>
            <person name="Alfaro M."/>
            <person name="Sun H."/>
            <person name="Tritt A."/>
            <person name="Yoshinaga Y."/>
            <person name="Zwiers L.-H."/>
            <person name="Turgeon B."/>
            <person name="Goodwin S."/>
            <person name="Spatafora J."/>
            <person name="Crous P."/>
            <person name="Grigoriev I."/>
        </authorList>
    </citation>
    <scope>NUCLEOTIDE SEQUENCE</scope>
    <source>
        <strain evidence="1">CBS 123094</strain>
    </source>
</reference>
<dbReference type="Gene3D" id="2.60.270.50">
    <property type="match status" value="1"/>
</dbReference>
<organism evidence="1 2">
    <name type="scientific">Amniculicola lignicola CBS 123094</name>
    <dbReference type="NCBI Taxonomy" id="1392246"/>
    <lineage>
        <taxon>Eukaryota</taxon>
        <taxon>Fungi</taxon>
        <taxon>Dikarya</taxon>
        <taxon>Ascomycota</taxon>
        <taxon>Pezizomycotina</taxon>
        <taxon>Dothideomycetes</taxon>
        <taxon>Pleosporomycetidae</taxon>
        <taxon>Pleosporales</taxon>
        <taxon>Amniculicolaceae</taxon>
        <taxon>Amniculicola</taxon>
    </lineage>
</organism>
<dbReference type="GO" id="GO:0008237">
    <property type="term" value="F:metallopeptidase activity"/>
    <property type="evidence" value="ECO:0007669"/>
    <property type="project" value="InterPro"/>
</dbReference>
<dbReference type="Proteomes" id="UP000799779">
    <property type="component" value="Unassembled WGS sequence"/>
</dbReference>
<accession>A0A6A5W5Z9</accession>
<dbReference type="AlphaFoldDB" id="A0A6A5W5Z9"/>
<name>A0A6A5W5Z9_9PLEO</name>